<protein>
    <submittedName>
        <fullName evidence="4">Hydroxyacid dehydrogenase</fullName>
    </submittedName>
</protein>
<dbReference type="InterPro" id="IPR029753">
    <property type="entry name" value="D-isomer_DH_CS"/>
</dbReference>
<evidence type="ECO:0000256" key="1">
    <source>
        <dbReference type="ARBA" id="ARBA00023002"/>
    </source>
</evidence>
<evidence type="ECO:0000256" key="2">
    <source>
        <dbReference type="ARBA" id="ARBA00023027"/>
    </source>
</evidence>
<dbReference type="InterPro" id="IPR006140">
    <property type="entry name" value="D-isomer_DH_NAD-bd"/>
</dbReference>
<accession>A0ABN2EA29</accession>
<dbReference type="PANTHER" id="PTHR10996">
    <property type="entry name" value="2-HYDROXYACID DEHYDROGENASE-RELATED"/>
    <property type="match status" value="1"/>
</dbReference>
<dbReference type="SUPFAM" id="SSF52283">
    <property type="entry name" value="Formate/glycerate dehydrogenase catalytic domain-like"/>
    <property type="match status" value="1"/>
</dbReference>
<proteinExistence type="predicted"/>
<dbReference type="InterPro" id="IPR050223">
    <property type="entry name" value="D-isomer_2-hydroxyacid_DH"/>
</dbReference>
<evidence type="ECO:0000313" key="4">
    <source>
        <dbReference type="EMBL" id="GAA1598633.1"/>
    </source>
</evidence>
<name>A0ABN2EA29_9ACTN</name>
<keyword evidence="1" id="KW-0560">Oxidoreductase</keyword>
<dbReference type="PROSITE" id="PS00671">
    <property type="entry name" value="D_2_HYDROXYACID_DH_3"/>
    <property type="match status" value="1"/>
</dbReference>
<organism evidence="4 5">
    <name type="scientific">Kribbella karoonensis</name>
    <dbReference type="NCBI Taxonomy" id="324851"/>
    <lineage>
        <taxon>Bacteria</taxon>
        <taxon>Bacillati</taxon>
        <taxon>Actinomycetota</taxon>
        <taxon>Actinomycetes</taxon>
        <taxon>Propionibacteriales</taxon>
        <taxon>Kribbellaceae</taxon>
        <taxon>Kribbella</taxon>
    </lineage>
</organism>
<gene>
    <name evidence="4" type="ORF">GCM10009742_52650</name>
</gene>
<dbReference type="Pfam" id="PF02826">
    <property type="entry name" value="2-Hacid_dh_C"/>
    <property type="match status" value="1"/>
</dbReference>
<dbReference type="EMBL" id="BAAAND010000008">
    <property type="protein sequence ID" value="GAA1598633.1"/>
    <property type="molecule type" value="Genomic_DNA"/>
</dbReference>
<dbReference type="PANTHER" id="PTHR10996:SF178">
    <property type="entry name" value="2-HYDROXYACID DEHYDROGENASE YGL185C-RELATED"/>
    <property type="match status" value="1"/>
</dbReference>
<dbReference type="PROSITE" id="PS00670">
    <property type="entry name" value="D_2_HYDROXYACID_DH_2"/>
    <property type="match status" value="1"/>
</dbReference>
<reference evidence="4 5" key="1">
    <citation type="journal article" date="2019" name="Int. J. Syst. Evol. Microbiol.">
        <title>The Global Catalogue of Microorganisms (GCM) 10K type strain sequencing project: providing services to taxonomists for standard genome sequencing and annotation.</title>
        <authorList>
            <consortium name="The Broad Institute Genomics Platform"/>
            <consortium name="The Broad Institute Genome Sequencing Center for Infectious Disease"/>
            <person name="Wu L."/>
            <person name="Ma J."/>
        </authorList>
    </citation>
    <scope>NUCLEOTIDE SEQUENCE [LARGE SCALE GENOMIC DNA]</scope>
    <source>
        <strain evidence="4 5">JCM 14304</strain>
    </source>
</reference>
<evidence type="ECO:0000313" key="5">
    <source>
        <dbReference type="Proteomes" id="UP001500190"/>
    </source>
</evidence>
<feature type="domain" description="D-isomer specific 2-hydroxyacid dehydrogenase NAD-binding" evidence="3">
    <location>
        <begin position="132"/>
        <end position="293"/>
    </location>
</feature>
<dbReference type="InterPro" id="IPR036291">
    <property type="entry name" value="NAD(P)-bd_dom_sf"/>
</dbReference>
<dbReference type="Proteomes" id="UP001500190">
    <property type="component" value="Unassembled WGS sequence"/>
</dbReference>
<dbReference type="Gene3D" id="3.40.50.720">
    <property type="entry name" value="NAD(P)-binding Rossmann-like Domain"/>
    <property type="match status" value="2"/>
</dbReference>
<keyword evidence="5" id="KW-1185">Reference proteome</keyword>
<keyword evidence="2" id="KW-0520">NAD</keyword>
<dbReference type="CDD" id="cd12167">
    <property type="entry name" value="2-Hacid_dh_8"/>
    <property type="match status" value="1"/>
</dbReference>
<dbReference type="RefSeq" id="WP_344195936.1">
    <property type="nucleotide sequence ID" value="NZ_BAAAND010000008.1"/>
</dbReference>
<evidence type="ECO:0000259" key="3">
    <source>
        <dbReference type="Pfam" id="PF02826"/>
    </source>
</evidence>
<sequence length="333" mass="35146">MPARRTALISMKPEVRALAFPPDLLDRLRRAVDVQDLVATDFGDPRVRKALADTDILITGWGCPRVDAAVLADAPRLAAVLHAAGSVKGHLGPEVWERGIAVSSAAGANAVPVAEFTVGAIRLAGKKAFRLAARYRDSGHEDHTLDPSMGNAARTVGVVGASRIGRLVLRMLAGSPYRLLVSDPFLKPADAAALGAELVDLDTLLRASDIVSLHAPALPETRHLLDVRRLALLPDGAVVVNTARGSLVDTEALVEECARGRLDAVLDVTDPEPLPLGHPLLTLPNVQVTPHVAGAMGSEIRLLGEYVVAEAERLVRGEPLAGRITAGDLQHIA</sequence>
<dbReference type="SUPFAM" id="SSF51735">
    <property type="entry name" value="NAD(P)-binding Rossmann-fold domains"/>
    <property type="match status" value="1"/>
</dbReference>
<comment type="caution">
    <text evidence="4">The sequence shown here is derived from an EMBL/GenBank/DDBJ whole genome shotgun (WGS) entry which is preliminary data.</text>
</comment>